<reference evidence="3" key="2">
    <citation type="submission" date="2025-09" db="UniProtKB">
        <authorList>
            <consortium name="Ensembl"/>
        </authorList>
    </citation>
    <scope>IDENTIFICATION</scope>
</reference>
<dbReference type="InterPro" id="IPR045036">
    <property type="entry name" value="Spartin-like"/>
</dbReference>
<evidence type="ECO:0000259" key="2">
    <source>
        <dbReference type="SMART" id="SM00745"/>
    </source>
</evidence>
<dbReference type="OMA" id="EACACME"/>
<accession>A0A3Q2XQK6</accession>
<name>A0A3Q2XQK6_HIPCM</name>
<dbReference type="OrthoDB" id="20821at2759"/>
<dbReference type="CTD" id="100005765"/>
<feature type="region of interest" description="Disordered" evidence="1">
    <location>
        <begin position="526"/>
        <end position="574"/>
    </location>
</feature>
<dbReference type="RefSeq" id="XP_019725090.1">
    <property type="nucleotide sequence ID" value="XM_019869531.1"/>
</dbReference>
<dbReference type="Pfam" id="PF06911">
    <property type="entry name" value="Senescence"/>
    <property type="match status" value="1"/>
</dbReference>
<dbReference type="InterPro" id="IPR009686">
    <property type="entry name" value="Senescence/spartin_C"/>
</dbReference>
<evidence type="ECO:0000256" key="1">
    <source>
        <dbReference type="SAM" id="MobiDB-lite"/>
    </source>
</evidence>
<keyword evidence="4" id="KW-1185">Reference proteome</keyword>
<dbReference type="RefSeq" id="XP_019725089.1">
    <property type="nucleotide sequence ID" value="XM_019869530.1"/>
</dbReference>
<dbReference type="GeneID" id="109515623"/>
<reference evidence="3" key="1">
    <citation type="submission" date="2025-08" db="UniProtKB">
        <authorList>
            <consortium name="Ensembl"/>
        </authorList>
    </citation>
    <scope>IDENTIFICATION</scope>
</reference>
<dbReference type="SMART" id="SM00745">
    <property type="entry name" value="MIT"/>
    <property type="match status" value="1"/>
</dbReference>
<sequence length="574" mass="61019">MAEPAELLLIKDQYELAFRCLSRGLTLEEGGNRSEAADYYRKGHQHLIQGVGVPTGGPRHQGPMWERARELQRRMEGALFTVSSHLSALDASQTPPPAQRRRLLMDLTPSLHPVQHLYPSIPPVLPLRNAPPVMSQTPAQPPVYSPQPADGHRSLAGGPAPTGWSPAAPESQSELLLISSGVQMFFVAPSGQVSALSHPGYLRIVSFATQPPDGRGPVFLDVCGWLHPLTPNTPVLLAPSGVFMLPDTLAPMPGAFIGVVLSSQLPAADREMFQDLMTQLTDFRVQSPDSVGPGVIRLNEMVPLGPQVVLPENGAKAPLPTWSEKMGQGIISGATRLGHEVVRGAEATTRAIQKSALKIRDHLTPEETPSEVSPQVSKGLQVAKQATGGALRISQYLVDGVSTLAEHLAEKVAPQVKKHGAKLIPESMKSKDGEPSNLEGAKFVAARSLQGFTTVWTSLETGAKLIGKSMSSETVSTVTYKYGNEAGQATDTALRSVTNVGVTAYNVDNLGLKAILKTTGKEMAKGMVKSSKGQEVAAGEDGTPGTSQGAQAASDDDKDKKVQKDKVDEGAKKT</sequence>
<evidence type="ECO:0000313" key="4">
    <source>
        <dbReference type="Proteomes" id="UP000264820"/>
    </source>
</evidence>
<dbReference type="GO" id="GO:0030514">
    <property type="term" value="P:negative regulation of BMP signaling pathway"/>
    <property type="evidence" value="ECO:0007669"/>
    <property type="project" value="TreeGrafter"/>
</dbReference>
<dbReference type="PANTHER" id="PTHR21068:SF43">
    <property type="entry name" value="SPARTIN"/>
    <property type="match status" value="1"/>
</dbReference>
<proteinExistence type="predicted"/>
<dbReference type="InterPro" id="IPR007330">
    <property type="entry name" value="MIT_dom"/>
</dbReference>
<dbReference type="KEGG" id="hcq:109515623"/>
<dbReference type="Gene3D" id="1.20.58.80">
    <property type="entry name" value="Phosphotransferase system, lactose/cellobiose-type IIA subunit"/>
    <property type="match status" value="1"/>
</dbReference>
<dbReference type="Proteomes" id="UP000264820">
    <property type="component" value="Unplaced"/>
</dbReference>
<feature type="region of interest" description="Disordered" evidence="1">
    <location>
        <begin position="130"/>
        <end position="168"/>
    </location>
</feature>
<dbReference type="PANTHER" id="PTHR21068">
    <property type="entry name" value="SPARTIN"/>
    <property type="match status" value="1"/>
</dbReference>
<dbReference type="AlphaFoldDB" id="A0A3Q2XQK6"/>
<dbReference type="SUPFAM" id="SSF116846">
    <property type="entry name" value="MIT domain"/>
    <property type="match status" value="1"/>
</dbReference>
<dbReference type="STRING" id="109280.ENSHCOP00000007098"/>
<organism evidence="3 4">
    <name type="scientific">Hippocampus comes</name>
    <name type="common">Tiger tail seahorse</name>
    <dbReference type="NCBI Taxonomy" id="109280"/>
    <lineage>
        <taxon>Eukaryota</taxon>
        <taxon>Metazoa</taxon>
        <taxon>Chordata</taxon>
        <taxon>Craniata</taxon>
        <taxon>Vertebrata</taxon>
        <taxon>Euteleostomi</taxon>
        <taxon>Actinopterygii</taxon>
        <taxon>Neopterygii</taxon>
        <taxon>Teleostei</taxon>
        <taxon>Neoteleostei</taxon>
        <taxon>Acanthomorphata</taxon>
        <taxon>Syngnathiaria</taxon>
        <taxon>Syngnathiformes</taxon>
        <taxon>Syngnathoidei</taxon>
        <taxon>Syngnathidae</taxon>
        <taxon>Hippocampus</taxon>
    </lineage>
</organism>
<dbReference type="Ensembl" id="ENSHCOT00000002579.1">
    <property type="protein sequence ID" value="ENSHCOP00000007098.1"/>
    <property type="gene ID" value="ENSHCOG00000009002.1"/>
</dbReference>
<dbReference type="GeneTree" id="ENSGT00390000012235"/>
<protein>
    <submittedName>
        <fullName evidence="3">Spartin a</fullName>
    </submittedName>
</protein>
<dbReference type="GO" id="GO:0051301">
    <property type="term" value="P:cell division"/>
    <property type="evidence" value="ECO:0007669"/>
    <property type="project" value="TreeGrafter"/>
</dbReference>
<dbReference type="GO" id="GO:0005886">
    <property type="term" value="C:plasma membrane"/>
    <property type="evidence" value="ECO:0007669"/>
    <property type="project" value="TreeGrafter"/>
</dbReference>
<evidence type="ECO:0000313" key="3">
    <source>
        <dbReference type="Ensembl" id="ENSHCOP00000007098.1"/>
    </source>
</evidence>
<feature type="domain" description="MIT" evidence="2">
    <location>
        <begin position="10"/>
        <end position="88"/>
    </location>
</feature>
<dbReference type="InterPro" id="IPR036181">
    <property type="entry name" value="MIT_dom_sf"/>
</dbReference>
<feature type="compositionally biased region" description="Basic and acidic residues" evidence="1">
    <location>
        <begin position="555"/>
        <end position="574"/>
    </location>
</feature>